<proteinExistence type="predicted"/>
<dbReference type="OrthoDB" id="6077795at2"/>
<sequence length="209" mass="24077">MKKSFVSLLLITLIVISCTNTRITSSWKAPASTPVKYKKILVIALSQPDNSLKEKMEQHLVGDLKSHAIDAISAYQQYGPKEFDKMNEEGFVEQIKNTGTDAIMTIVLLDKSKERNYVPNHIIYTPYAIYYDRFWGYYTTIYGRVYTPGYYVTNTEYFWESNLYDATTKHLVYSVQTKSFNPDNSESLAHEYGQLIVSDMVKKEVIGKE</sequence>
<dbReference type="RefSeq" id="WP_147191990.1">
    <property type="nucleotide sequence ID" value="NZ_CP042435.1"/>
</dbReference>
<accession>A0A5B8VDX4</accession>
<organism evidence="1 2">
    <name type="scientific">Panacibacter ginsenosidivorans</name>
    <dbReference type="NCBI Taxonomy" id="1813871"/>
    <lineage>
        <taxon>Bacteria</taxon>
        <taxon>Pseudomonadati</taxon>
        <taxon>Bacteroidota</taxon>
        <taxon>Chitinophagia</taxon>
        <taxon>Chitinophagales</taxon>
        <taxon>Chitinophagaceae</taxon>
        <taxon>Panacibacter</taxon>
    </lineage>
</organism>
<dbReference type="PROSITE" id="PS51257">
    <property type="entry name" value="PROKAR_LIPOPROTEIN"/>
    <property type="match status" value="1"/>
</dbReference>
<dbReference type="AlphaFoldDB" id="A0A5B8VDX4"/>
<evidence type="ECO:0000313" key="1">
    <source>
        <dbReference type="EMBL" id="QEC69191.1"/>
    </source>
</evidence>
<name>A0A5B8VDX4_9BACT</name>
<dbReference type="KEGG" id="pgin:FRZ67_18430"/>
<gene>
    <name evidence="1" type="ORF">FRZ67_18430</name>
</gene>
<dbReference type="Proteomes" id="UP000321533">
    <property type="component" value="Chromosome"/>
</dbReference>
<reference evidence="1 2" key="1">
    <citation type="journal article" date="2016" name="Int. J. Syst. Evol. Microbiol.">
        <title>Panacibacter ginsenosidivorans gen. nov., sp. nov., with ginsenoside converting activity isolated from soil of a ginseng field.</title>
        <authorList>
            <person name="Siddiqi M.Z."/>
            <person name="Muhammad Shafi S."/>
            <person name="Choi K.D."/>
            <person name="Im W.T."/>
        </authorList>
    </citation>
    <scope>NUCLEOTIDE SEQUENCE [LARGE SCALE GENOMIC DNA]</scope>
    <source>
        <strain evidence="1 2">Gsoil1550</strain>
    </source>
</reference>
<dbReference type="EMBL" id="CP042435">
    <property type="protein sequence ID" value="QEC69191.1"/>
    <property type="molecule type" value="Genomic_DNA"/>
</dbReference>
<keyword evidence="2" id="KW-1185">Reference proteome</keyword>
<protein>
    <recommendedName>
        <fullName evidence="3">DUF4136 domain-containing protein</fullName>
    </recommendedName>
</protein>
<evidence type="ECO:0008006" key="3">
    <source>
        <dbReference type="Google" id="ProtNLM"/>
    </source>
</evidence>
<evidence type="ECO:0000313" key="2">
    <source>
        <dbReference type="Proteomes" id="UP000321533"/>
    </source>
</evidence>